<dbReference type="Proteomes" id="UP001163324">
    <property type="component" value="Chromosome 4"/>
</dbReference>
<evidence type="ECO:0000313" key="1">
    <source>
        <dbReference type="EMBL" id="KAI9900699.1"/>
    </source>
</evidence>
<keyword evidence="2" id="KW-1185">Reference proteome</keyword>
<comment type="caution">
    <text evidence="1">The sequence shown here is derived from an EMBL/GenBank/DDBJ whole genome shotgun (WGS) entry which is preliminary data.</text>
</comment>
<protein>
    <submittedName>
        <fullName evidence="1">Uncharacterized protein</fullName>
    </submittedName>
</protein>
<sequence>MALPTQTPPLLLTKRLTAFLQSNVTPDLPTLLLATPSGKLLAHASPHPVSHLRTQSTVAASLLSINTLGGAAADALSTTSTAQDSEDGRRAVITVSLETGTVVMRRLKCGLLFVCVGPQTEQPEQAQHQQQHQQQQLGESADNGDETTAATPASGEERDGEASGDELQRSGHDQVAVAAMKSRMRDLARSLDDKLGTLAVPIEGVGGE</sequence>
<reference evidence="1" key="1">
    <citation type="submission" date="2022-10" db="EMBL/GenBank/DDBJ databases">
        <title>Complete Genome of Trichothecium roseum strain YXFP-22015, a Plant Pathogen Isolated from Citrus.</title>
        <authorList>
            <person name="Wang Y."/>
            <person name="Zhu L."/>
        </authorList>
    </citation>
    <scope>NUCLEOTIDE SEQUENCE</scope>
    <source>
        <strain evidence="1">YXFP-22015</strain>
    </source>
</reference>
<organism evidence="1 2">
    <name type="scientific">Trichothecium roseum</name>
    <dbReference type="NCBI Taxonomy" id="47278"/>
    <lineage>
        <taxon>Eukaryota</taxon>
        <taxon>Fungi</taxon>
        <taxon>Dikarya</taxon>
        <taxon>Ascomycota</taxon>
        <taxon>Pezizomycotina</taxon>
        <taxon>Sordariomycetes</taxon>
        <taxon>Hypocreomycetidae</taxon>
        <taxon>Hypocreales</taxon>
        <taxon>Hypocreales incertae sedis</taxon>
        <taxon>Trichothecium</taxon>
    </lineage>
</organism>
<dbReference type="EMBL" id="CM047943">
    <property type="protein sequence ID" value="KAI9900699.1"/>
    <property type="molecule type" value="Genomic_DNA"/>
</dbReference>
<name>A0ACC0V2M5_9HYPO</name>
<accession>A0ACC0V2M5</accession>
<gene>
    <name evidence="1" type="ORF">N3K66_004961</name>
</gene>
<proteinExistence type="predicted"/>
<evidence type="ECO:0000313" key="2">
    <source>
        <dbReference type="Proteomes" id="UP001163324"/>
    </source>
</evidence>